<feature type="signal peptide" evidence="2">
    <location>
        <begin position="1"/>
        <end position="21"/>
    </location>
</feature>
<evidence type="ECO:0000313" key="4">
    <source>
        <dbReference type="RefSeq" id="XP_040612661.1"/>
    </source>
</evidence>
<dbReference type="GeneID" id="121143954"/>
<gene>
    <name evidence="4" type="primary">LOC121143954</name>
</gene>
<dbReference type="InterPro" id="IPR029058">
    <property type="entry name" value="AB_hydrolase_fold"/>
</dbReference>
<feature type="region of interest" description="Disordered" evidence="1">
    <location>
        <begin position="180"/>
        <end position="202"/>
    </location>
</feature>
<dbReference type="Proteomes" id="UP000886700">
    <property type="component" value="Unplaced"/>
</dbReference>
<evidence type="ECO:0000313" key="3">
    <source>
        <dbReference type="Proteomes" id="UP000886700"/>
    </source>
</evidence>
<keyword evidence="3" id="KW-1185">Reference proteome</keyword>
<dbReference type="Gene3D" id="3.40.50.1820">
    <property type="entry name" value="alpha/beta hydrolase"/>
    <property type="match status" value="1"/>
</dbReference>
<proteinExistence type="predicted"/>
<dbReference type="RefSeq" id="XP_040612661.1">
    <property type="nucleotide sequence ID" value="XM_040756727.1"/>
</dbReference>
<keyword evidence="2" id="KW-0732">Signal</keyword>
<organism evidence="3 4">
    <name type="scientific">Mesocricetus auratus</name>
    <name type="common">Golden hamster</name>
    <dbReference type="NCBI Taxonomy" id="10036"/>
    <lineage>
        <taxon>Eukaryota</taxon>
        <taxon>Metazoa</taxon>
        <taxon>Chordata</taxon>
        <taxon>Craniata</taxon>
        <taxon>Vertebrata</taxon>
        <taxon>Euteleostomi</taxon>
        <taxon>Mammalia</taxon>
        <taxon>Eutheria</taxon>
        <taxon>Euarchontoglires</taxon>
        <taxon>Glires</taxon>
        <taxon>Rodentia</taxon>
        <taxon>Myomorpha</taxon>
        <taxon>Muroidea</taxon>
        <taxon>Cricetidae</taxon>
        <taxon>Cricetinae</taxon>
        <taxon>Mesocricetus</taxon>
    </lineage>
</organism>
<feature type="chain" id="PRO_5045471713" evidence="2">
    <location>
        <begin position="22"/>
        <end position="202"/>
    </location>
</feature>
<accession>A0ABM2YCZ4</accession>
<evidence type="ECO:0000256" key="2">
    <source>
        <dbReference type="SAM" id="SignalP"/>
    </source>
</evidence>
<protein>
    <submittedName>
        <fullName evidence="4">Palmitoyl-protein thioesterase 1-like isoform X1</fullName>
    </submittedName>
</protein>
<name>A0ABM2YCZ4_MESAU</name>
<sequence length="202" mass="22837">MIFPGSQWILCVCLLSWCCDAGVLREVDPASESEPAPAVTWYEKGFYISRISTNKIIGKEIPGVYVLPLVTGNNVTEDMENNIFNGRSQVCEILAKYFAKLQQGYIVVTVSDRLESLKELAEGCPIPSMKDMILVSDRKLIRIPRALPDKSLWICICIPRTWMKARLVKPLSSYLSSSIWSQDKPTMSPKHHEYSLHPMLNS</sequence>
<evidence type="ECO:0000256" key="1">
    <source>
        <dbReference type="SAM" id="MobiDB-lite"/>
    </source>
</evidence>
<reference evidence="4" key="1">
    <citation type="submission" date="2025-08" db="UniProtKB">
        <authorList>
            <consortium name="RefSeq"/>
        </authorList>
    </citation>
    <scope>IDENTIFICATION</scope>
    <source>
        <tissue evidence="4">Liver</tissue>
    </source>
</reference>